<gene>
    <name evidence="1" type="ORF">ACK4CP_03815</name>
</gene>
<sequence length="90" mass="9623">MLAHLGFGGRFVVSGRVVIDQVVIVELVAVELVHIRVHLPLRGLVGLEPSAHAVVEHDSHPITNASRDAATLAADFVAELLPVPIRCPTH</sequence>
<proteinExistence type="predicted"/>
<dbReference type="Proteomes" id="UP001635817">
    <property type="component" value="Unassembled WGS sequence"/>
</dbReference>
<protein>
    <recommendedName>
        <fullName evidence="3">Secreted protein</fullName>
    </recommendedName>
</protein>
<comment type="caution">
    <text evidence="1">The sequence shown here is derived from an EMBL/GenBank/DDBJ whole genome shotgun (WGS) entry which is preliminary data.</text>
</comment>
<dbReference type="EMBL" id="JBKBDE010000001">
    <property type="protein sequence ID" value="MFN6549506.1"/>
    <property type="molecule type" value="Genomic_DNA"/>
</dbReference>
<dbReference type="RefSeq" id="WP_409548450.1">
    <property type="nucleotide sequence ID" value="NZ_JBKBDE010000001.1"/>
</dbReference>
<evidence type="ECO:0000313" key="1">
    <source>
        <dbReference type="EMBL" id="MFN6549506.1"/>
    </source>
</evidence>
<evidence type="ECO:0000313" key="2">
    <source>
        <dbReference type="Proteomes" id="UP001635817"/>
    </source>
</evidence>
<name>A0ABW9LSF5_9MYCO</name>
<keyword evidence="2" id="KW-1185">Reference proteome</keyword>
<organism evidence="1 2">
    <name type="scientific">Mycolicibacterium septicum</name>
    <dbReference type="NCBI Taxonomy" id="98668"/>
    <lineage>
        <taxon>Bacteria</taxon>
        <taxon>Bacillati</taxon>
        <taxon>Actinomycetota</taxon>
        <taxon>Actinomycetes</taxon>
        <taxon>Mycobacteriales</taxon>
        <taxon>Mycobacteriaceae</taxon>
        <taxon>Mycolicibacterium</taxon>
    </lineage>
</organism>
<reference evidence="1 2" key="1">
    <citation type="submission" date="2024-12" db="EMBL/GenBank/DDBJ databases">
        <title>The coexistence of Mycolicibacterium septicum and Mycolicibacterium nivoides in clinical samples.</title>
        <authorList>
            <person name="Wang C."/>
            <person name="Feng Y."/>
            <person name="Zong Z."/>
        </authorList>
    </citation>
    <scope>NUCLEOTIDE SEQUENCE [LARGE SCALE GENOMIC DNA]</scope>
    <source>
        <strain evidence="1 2">120310</strain>
    </source>
</reference>
<evidence type="ECO:0008006" key="3">
    <source>
        <dbReference type="Google" id="ProtNLM"/>
    </source>
</evidence>
<accession>A0ABW9LSF5</accession>